<sequence length="104" mass="11160">MREHGRHYPLRRQIPPPAQAHAAGALREQHPRILAAPRGGNAGSPQAAPARPVWSSPAHVHPNIGCSVSMDQPNTTGAAPKEISRDGIQASGKSLWLLHSLLRH</sequence>
<protein>
    <submittedName>
        <fullName evidence="2">Uncharacterized protein</fullName>
    </submittedName>
</protein>
<dbReference type="Proteomes" id="UP000639403">
    <property type="component" value="Unassembled WGS sequence"/>
</dbReference>
<name>A0A8H7NRW8_9APHY</name>
<organism evidence="2 3">
    <name type="scientific">Rhodonia placenta</name>
    <dbReference type="NCBI Taxonomy" id="104341"/>
    <lineage>
        <taxon>Eukaryota</taxon>
        <taxon>Fungi</taxon>
        <taxon>Dikarya</taxon>
        <taxon>Basidiomycota</taxon>
        <taxon>Agaricomycotina</taxon>
        <taxon>Agaricomycetes</taxon>
        <taxon>Polyporales</taxon>
        <taxon>Adustoporiaceae</taxon>
        <taxon>Rhodonia</taxon>
    </lineage>
</organism>
<accession>A0A8H7NRW8</accession>
<feature type="compositionally biased region" description="Basic residues" evidence="1">
    <location>
        <begin position="1"/>
        <end position="10"/>
    </location>
</feature>
<feature type="region of interest" description="Disordered" evidence="1">
    <location>
        <begin position="1"/>
        <end position="58"/>
    </location>
</feature>
<evidence type="ECO:0000313" key="3">
    <source>
        <dbReference type="Proteomes" id="UP000639403"/>
    </source>
</evidence>
<dbReference type="EMBL" id="JADOXO010001055">
    <property type="protein sequence ID" value="KAF9798348.1"/>
    <property type="molecule type" value="Genomic_DNA"/>
</dbReference>
<comment type="caution">
    <text evidence="2">The sequence shown here is derived from an EMBL/GenBank/DDBJ whole genome shotgun (WGS) entry which is preliminary data.</text>
</comment>
<proteinExistence type="predicted"/>
<evidence type="ECO:0000313" key="2">
    <source>
        <dbReference type="EMBL" id="KAF9798348.1"/>
    </source>
</evidence>
<evidence type="ECO:0000256" key="1">
    <source>
        <dbReference type="SAM" id="MobiDB-lite"/>
    </source>
</evidence>
<gene>
    <name evidence="2" type="ORF">IEO21_10744</name>
</gene>
<reference evidence="2" key="1">
    <citation type="submission" date="2020-11" db="EMBL/GenBank/DDBJ databases">
        <authorList>
            <person name="Koelle M."/>
            <person name="Horta M.A.C."/>
            <person name="Nowrousian M."/>
            <person name="Ohm R.A."/>
            <person name="Benz P."/>
            <person name="Pilgard A."/>
        </authorList>
    </citation>
    <scope>NUCLEOTIDE SEQUENCE</scope>
    <source>
        <strain evidence="2">FPRL280</strain>
    </source>
</reference>
<reference evidence="2" key="2">
    <citation type="journal article" name="Front. Microbiol.">
        <title>Degradative Capacity of Two Strains of Rhodonia placenta: From Phenotype to Genotype.</title>
        <authorList>
            <person name="Kolle M."/>
            <person name="Horta M.A.C."/>
            <person name="Nowrousian M."/>
            <person name="Ohm R.A."/>
            <person name="Benz J.P."/>
            <person name="Pilgard A."/>
        </authorList>
    </citation>
    <scope>NUCLEOTIDE SEQUENCE</scope>
    <source>
        <strain evidence="2">FPRL280</strain>
    </source>
</reference>
<dbReference type="AlphaFoldDB" id="A0A8H7NRW8"/>